<proteinExistence type="predicted"/>
<keyword evidence="4 6" id="KW-0472">Membrane</keyword>
<dbReference type="InterPro" id="IPR036259">
    <property type="entry name" value="MFS_trans_sf"/>
</dbReference>
<dbReference type="OrthoDB" id="5215911at2759"/>
<sequence>MFRPGTVRLEETNSSAPEGIILQPRPTGDPNDPLNWPIWRKYLNLGIVGFYFLLVSEFINSATPTWGPMLRELGFSDQVLTASYTIGGAFLAIGAVILVSFALKFGLRPLYIFTDLLLVNILCTRFGALAEVIVQITIADIFFVHQRRTFNSIYIWLWLRWVWWWNAVFFGAFFVLACFCYEDTKYCPEPGLPTISQGTEERPKSSADPSMAGPTTVSTEEGSPQDIYVVRINHDIPVKTYRQRLTTTTTSFGGGIKSFLRHMYQPLVLLTTIPAIAYTVFAYGILIALQDVISTSFSLYMTRPPYCFAPNQIGLMNLSKLVGSTIGSMMVGPISDAMIIWLARRNNGIYEPESRL</sequence>
<evidence type="ECO:0000256" key="1">
    <source>
        <dbReference type="ARBA" id="ARBA00004141"/>
    </source>
</evidence>
<dbReference type="GO" id="GO:0022857">
    <property type="term" value="F:transmembrane transporter activity"/>
    <property type="evidence" value="ECO:0007669"/>
    <property type="project" value="TreeGrafter"/>
</dbReference>
<feature type="region of interest" description="Disordered" evidence="5">
    <location>
        <begin position="197"/>
        <end position="222"/>
    </location>
</feature>
<accession>A0A9N9VKD2</accession>
<feature type="compositionally biased region" description="Polar residues" evidence="5">
    <location>
        <begin position="213"/>
        <end position="222"/>
    </location>
</feature>
<feature type="non-terminal residue" evidence="7">
    <location>
        <position position="1"/>
    </location>
</feature>
<feature type="transmembrane region" description="Helical" evidence="6">
    <location>
        <begin position="267"/>
        <end position="289"/>
    </location>
</feature>
<feature type="transmembrane region" description="Helical" evidence="6">
    <location>
        <begin position="321"/>
        <end position="343"/>
    </location>
</feature>
<evidence type="ECO:0000313" key="8">
    <source>
        <dbReference type="Proteomes" id="UP000696573"/>
    </source>
</evidence>
<reference evidence="7" key="1">
    <citation type="submission" date="2021-10" db="EMBL/GenBank/DDBJ databases">
        <authorList>
            <person name="Piombo E."/>
        </authorList>
    </citation>
    <scope>NUCLEOTIDE SEQUENCE</scope>
</reference>
<dbReference type="PANTHER" id="PTHR23502:SF50">
    <property type="entry name" value="TRANSPORTER, PUTATIVE (AFU_ORTHOLOGUE AFUA_5G00430)-RELATED"/>
    <property type="match status" value="1"/>
</dbReference>
<comment type="caution">
    <text evidence="7">The sequence shown here is derived from an EMBL/GenBank/DDBJ whole genome shotgun (WGS) entry which is preliminary data.</text>
</comment>
<dbReference type="Gene3D" id="1.20.1250.20">
    <property type="entry name" value="MFS general substrate transporter like domains"/>
    <property type="match status" value="1"/>
</dbReference>
<evidence type="ECO:0000313" key="7">
    <source>
        <dbReference type="EMBL" id="CAH0024681.1"/>
    </source>
</evidence>
<dbReference type="EMBL" id="CABFNQ020000699">
    <property type="protein sequence ID" value="CAH0024681.1"/>
    <property type="molecule type" value="Genomic_DNA"/>
</dbReference>
<protein>
    <submittedName>
        <fullName evidence="7">Uncharacterized protein</fullName>
    </submittedName>
</protein>
<dbReference type="GO" id="GO:0005886">
    <property type="term" value="C:plasma membrane"/>
    <property type="evidence" value="ECO:0007669"/>
    <property type="project" value="TreeGrafter"/>
</dbReference>
<dbReference type="AlphaFoldDB" id="A0A9N9VKD2"/>
<keyword evidence="2 6" id="KW-0812">Transmembrane</keyword>
<dbReference type="PANTHER" id="PTHR23502">
    <property type="entry name" value="MAJOR FACILITATOR SUPERFAMILY"/>
    <property type="match status" value="1"/>
</dbReference>
<dbReference type="Proteomes" id="UP000696573">
    <property type="component" value="Unassembled WGS sequence"/>
</dbReference>
<feature type="transmembrane region" description="Helical" evidence="6">
    <location>
        <begin position="42"/>
        <end position="62"/>
    </location>
</feature>
<feature type="transmembrane region" description="Helical" evidence="6">
    <location>
        <begin position="117"/>
        <end position="143"/>
    </location>
</feature>
<organism evidence="7 8">
    <name type="scientific">Clonostachys rhizophaga</name>
    <dbReference type="NCBI Taxonomy" id="160324"/>
    <lineage>
        <taxon>Eukaryota</taxon>
        <taxon>Fungi</taxon>
        <taxon>Dikarya</taxon>
        <taxon>Ascomycota</taxon>
        <taxon>Pezizomycotina</taxon>
        <taxon>Sordariomycetes</taxon>
        <taxon>Hypocreomycetidae</taxon>
        <taxon>Hypocreales</taxon>
        <taxon>Bionectriaceae</taxon>
        <taxon>Clonostachys</taxon>
    </lineage>
</organism>
<gene>
    <name evidence="7" type="ORF">CRHIZ90672A_00014702</name>
</gene>
<name>A0A9N9VKD2_9HYPO</name>
<feature type="transmembrane region" description="Helical" evidence="6">
    <location>
        <begin position="82"/>
        <end position="105"/>
    </location>
</feature>
<evidence type="ECO:0000256" key="5">
    <source>
        <dbReference type="SAM" id="MobiDB-lite"/>
    </source>
</evidence>
<keyword evidence="8" id="KW-1185">Reference proteome</keyword>
<evidence type="ECO:0000256" key="6">
    <source>
        <dbReference type="SAM" id="Phobius"/>
    </source>
</evidence>
<evidence type="ECO:0000256" key="4">
    <source>
        <dbReference type="ARBA" id="ARBA00023136"/>
    </source>
</evidence>
<evidence type="ECO:0000256" key="3">
    <source>
        <dbReference type="ARBA" id="ARBA00022989"/>
    </source>
</evidence>
<feature type="transmembrane region" description="Helical" evidence="6">
    <location>
        <begin position="163"/>
        <end position="181"/>
    </location>
</feature>
<keyword evidence="3 6" id="KW-1133">Transmembrane helix</keyword>
<dbReference type="SUPFAM" id="SSF103473">
    <property type="entry name" value="MFS general substrate transporter"/>
    <property type="match status" value="1"/>
</dbReference>
<evidence type="ECO:0000256" key="2">
    <source>
        <dbReference type="ARBA" id="ARBA00022692"/>
    </source>
</evidence>
<comment type="subcellular location">
    <subcellularLocation>
        <location evidence="1">Membrane</location>
        <topology evidence="1">Multi-pass membrane protein</topology>
    </subcellularLocation>
</comment>